<proteinExistence type="predicted"/>
<dbReference type="AlphaFoldDB" id="A0AAD5MFN6"/>
<keyword evidence="1" id="KW-0472">Membrane</keyword>
<dbReference type="Pfam" id="PF10321">
    <property type="entry name" value="7TM_GPCR_Srt"/>
    <property type="match status" value="1"/>
</dbReference>
<keyword evidence="1" id="KW-1133">Transmembrane helix</keyword>
<evidence type="ECO:0000256" key="2">
    <source>
        <dbReference type="SAM" id="SignalP"/>
    </source>
</evidence>
<protein>
    <submittedName>
        <fullName evidence="3">Uncharacterized protein</fullName>
    </submittedName>
</protein>
<dbReference type="InterPro" id="IPR019425">
    <property type="entry name" value="7TM_GPCR_serpentine_rcpt_Srt"/>
</dbReference>
<feature type="transmembrane region" description="Helical" evidence="1">
    <location>
        <begin position="202"/>
        <end position="227"/>
    </location>
</feature>
<comment type="caution">
    <text evidence="3">The sequence shown here is derived from an EMBL/GenBank/DDBJ whole genome shotgun (WGS) entry which is preliminary data.</text>
</comment>
<evidence type="ECO:0000256" key="1">
    <source>
        <dbReference type="SAM" id="Phobius"/>
    </source>
</evidence>
<dbReference type="PANTHER" id="PTHR23021">
    <property type="entry name" value="SERPENTINE RECEPTOR, CLASS T"/>
    <property type="match status" value="1"/>
</dbReference>
<feature type="transmembrane region" description="Helical" evidence="1">
    <location>
        <begin position="137"/>
        <end position="154"/>
    </location>
</feature>
<feature type="transmembrane region" description="Helical" evidence="1">
    <location>
        <begin position="175"/>
        <end position="196"/>
    </location>
</feature>
<dbReference type="EMBL" id="JAHQIW010000223">
    <property type="protein sequence ID" value="KAJ1346801.1"/>
    <property type="molecule type" value="Genomic_DNA"/>
</dbReference>
<feature type="signal peptide" evidence="2">
    <location>
        <begin position="1"/>
        <end position="17"/>
    </location>
</feature>
<organism evidence="3 4">
    <name type="scientific">Parelaphostrongylus tenuis</name>
    <name type="common">Meningeal worm</name>
    <dbReference type="NCBI Taxonomy" id="148309"/>
    <lineage>
        <taxon>Eukaryota</taxon>
        <taxon>Metazoa</taxon>
        <taxon>Ecdysozoa</taxon>
        <taxon>Nematoda</taxon>
        <taxon>Chromadorea</taxon>
        <taxon>Rhabditida</taxon>
        <taxon>Rhabditina</taxon>
        <taxon>Rhabditomorpha</taxon>
        <taxon>Strongyloidea</taxon>
        <taxon>Metastrongylidae</taxon>
        <taxon>Parelaphostrongylus</taxon>
    </lineage>
</organism>
<feature type="chain" id="PRO_5041905622" evidence="2">
    <location>
        <begin position="18"/>
        <end position="264"/>
    </location>
</feature>
<dbReference type="PANTHER" id="PTHR23021:SF11">
    <property type="entry name" value="SERPENTINE RECEPTOR, CLASS T"/>
    <property type="match status" value="1"/>
</dbReference>
<keyword evidence="4" id="KW-1185">Reference proteome</keyword>
<name>A0AAD5MFN6_PARTN</name>
<reference evidence="3" key="1">
    <citation type="submission" date="2021-06" db="EMBL/GenBank/DDBJ databases">
        <title>Parelaphostrongylus tenuis whole genome reference sequence.</title>
        <authorList>
            <person name="Garwood T.J."/>
            <person name="Larsen P.A."/>
            <person name="Fountain-Jones N.M."/>
            <person name="Garbe J.R."/>
            <person name="Macchietto M.G."/>
            <person name="Kania S.A."/>
            <person name="Gerhold R.W."/>
            <person name="Richards J.E."/>
            <person name="Wolf T.M."/>
        </authorList>
    </citation>
    <scope>NUCLEOTIDE SEQUENCE</scope>
    <source>
        <strain evidence="3">MNPRO001-30</strain>
        <tissue evidence="3">Meninges</tissue>
    </source>
</reference>
<dbReference type="SUPFAM" id="SSF81321">
    <property type="entry name" value="Family A G protein-coupled receptor-like"/>
    <property type="match status" value="1"/>
</dbReference>
<dbReference type="Proteomes" id="UP001196413">
    <property type="component" value="Unassembled WGS sequence"/>
</dbReference>
<feature type="transmembrane region" description="Helical" evidence="1">
    <location>
        <begin position="88"/>
        <end position="110"/>
    </location>
</feature>
<evidence type="ECO:0000313" key="3">
    <source>
        <dbReference type="EMBL" id="KAJ1346801.1"/>
    </source>
</evidence>
<evidence type="ECO:0000313" key="4">
    <source>
        <dbReference type="Proteomes" id="UP001196413"/>
    </source>
</evidence>
<accession>A0AAD5MFN6</accession>
<gene>
    <name evidence="3" type="ORF">KIN20_001700</name>
</gene>
<keyword evidence="1" id="KW-0812">Transmembrane</keyword>
<keyword evidence="2" id="KW-0732">Signal</keyword>
<sequence length="264" mass="31273">MRFVTLRFALCLHSACTLWRFRYHRTNRRSISVIGDEWREKVSMKARPPKHSSVVWDMHELFVLVINRLLDLSNRQEIQMIFEGNRTYMILLIPFAYFLYFAIYTAPPLFNSDHMAWFFDTFARNTGVEKDHNYPHTANNLFVVVTTCLLYIIYSKEVLRNLNITNGLTWTQRSYFIQSSIICTTNLGAALIYVYMQFFYTPAYVVFVGHICWQLAHGSPAFVCLFLNRTIQREVFRLLRIYKRPQMTAVPLTTVRTWTSRKEG</sequence>